<dbReference type="InterPro" id="IPR045573">
    <property type="entry name" value="Fut8_N_cat"/>
</dbReference>
<evidence type="ECO:0000313" key="3">
    <source>
        <dbReference type="EMBL" id="QDZ19928.1"/>
    </source>
</evidence>
<dbReference type="PANTHER" id="PTHR13132:SF29">
    <property type="entry name" value="ALPHA-(1,6)-FUCOSYLTRANSFERASE"/>
    <property type="match status" value="1"/>
</dbReference>
<proteinExistence type="predicted"/>
<dbReference type="AlphaFoldDB" id="A0A5B8MGW5"/>
<gene>
    <name evidence="3" type="ORF">A3770_03p24460</name>
</gene>
<accession>A0A5B8MGW5</accession>
<feature type="region of interest" description="Disordered" evidence="1">
    <location>
        <begin position="44"/>
        <end position="73"/>
    </location>
</feature>
<dbReference type="GO" id="GO:0046921">
    <property type="term" value="F:alpha-(1-&gt;6)-fucosyltransferase activity"/>
    <property type="evidence" value="ECO:0007669"/>
    <property type="project" value="TreeGrafter"/>
</dbReference>
<dbReference type="SUPFAM" id="SSF49785">
    <property type="entry name" value="Galactose-binding domain-like"/>
    <property type="match status" value="1"/>
</dbReference>
<evidence type="ECO:0000256" key="1">
    <source>
        <dbReference type="SAM" id="MobiDB-lite"/>
    </source>
</evidence>
<dbReference type="Proteomes" id="UP000316726">
    <property type="component" value="Chromosome 3"/>
</dbReference>
<dbReference type="Pfam" id="PF19745">
    <property type="entry name" value="FUT8_N_cat"/>
    <property type="match status" value="1"/>
</dbReference>
<dbReference type="OrthoDB" id="2014825at2759"/>
<dbReference type="GO" id="GO:0006487">
    <property type="term" value="P:protein N-linked glycosylation"/>
    <property type="evidence" value="ECO:0007669"/>
    <property type="project" value="TreeGrafter"/>
</dbReference>
<name>A0A5B8MGW5_9CHLO</name>
<reference evidence="3 4" key="1">
    <citation type="submission" date="2018-07" db="EMBL/GenBank/DDBJ databases">
        <title>The complete nuclear genome of the prasinophyte Chloropicon primus (CCMP1205).</title>
        <authorList>
            <person name="Pombert J.-F."/>
            <person name="Otis C."/>
            <person name="Turmel M."/>
            <person name="Lemieux C."/>
        </authorList>
    </citation>
    <scope>NUCLEOTIDE SEQUENCE [LARGE SCALE GENOMIC DNA]</scope>
    <source>
        <strain evidence="3 4">CCMP1205</strain>
    </source>
</reference>
<keyword evidence="4" id="KW-1185">Reference proteome</keyword>
<dbReference type="PANTHER" id="PTHR13132">
    <property type="entry name" value="ALPHA- 1,6 -FUCOSYLTRANSFERASE"/>
    <property type="match status" value="1"/>
</dbReference>
<dbReference type="InterPro" id="IPR008979">
    <property type="entry name" value="Galactose-bd-like_sf"/>
</dbReference>
<feature type="domain" description="Alpha-(1,6)-fucosyltransferase N- and catalytic" evidence="2">
    <location>
        <begin position="299"/>
        <end position="611"/>
    </location>
</feature>
<dbReference type="Gene3D" id="2.60.120.260">
    <property type="entry name" value="Galactose-binding domain-like"/>
    <property type="match status" value="1"/>
</dbReference>
<protein>
    <recommendedName>
        <fullName evidence="2">Alpha-(1,6)-fucosyltransferase N- and catalytic domain-containing protein</fullName>
    </recommendedName>
</protein>
<dbReference type="Gene3D" id="3.40.50.11350">
    <property type="match status" value="1"/>
</dbReference>
<dbReference type="STRING" id="1764295.A0A5B8MGW5"/>
<evidence type="ECO:0000313" key="4">
    <source>
        <dbReference type="Proteomes" id="UP000316726"/>
    </source>
</evidence>
<dbReference type="EMBL" id="CP031036">
    <property type="protein sequence ID" value="QDZ19928.1"/>
    <property type="molecule type" value="Genomic_DNA"/>
</dbReference>
<organism evidence="3 4">
    <name type="scientific">Chloropicon primus</name>
    <dbReference type="NCBI Taxonomy" id="1764295"/>
    <lineage>
        <taxon>Eukaryota</taxon>
        <taxon>Viridiplantae</taxon>
        <taxon>Chlorophyta</taxon>
        <taxon>Chloropicophyceae</taxon>
        <taxon>Chloropicales</taxon>
        <taxon>Chloropicaceae</taxon>
        <taxon>Chloropicon</taxon>
    </lineage>
</organism>
<evidence type="ECO:0000259" key="2">
    <source>
        <dbReference type="Pfam" id="PF19745"/>
    </source>
</evidence>
<sequence length="632" mass="70497">MRKVRFSVVAGSVLVLMALITFNMSTVKESRFTETVPADRLEVKEPASPVSSGTPPLVATGTEEALDSGDRPTTHVRNVVNKASKVVSSSGGSTSPLLDSKTHGYYKDKSASVCTDSQKDPWFEVDLGGPFTVRNIELWAPKKSCESIKFKGRCERLQDVMIVTKKSPMKMEVLDAAKEVLKSKVISSMRTIYAWDSVEQEARYVRISINGEKLRVCATEVKVLVADDDFKLCDSKTCKFGSCKCMDKECAQKKCLCNSDMIGEHDCTTNPLQDWRYFPLEKTAAGGKSWNWDAGKVAEVTSGLQKLQNPKSCAKSNGVHGLIGAQGRGAGLASTLHFVSGHLSEALRTKKPFVFGGRMNYAGTKFCKEKDMYGDPDCYFKPVAGSSCLKRKAELRKSYRPISGPKRHPNRCAIGKLCNDVGHFRYLPKDFEEAGMGLLHFRSAIVSQLVQINNVTEEILNLDKLKADMGFQHPIIGVHIRHGDACHTTDRKGRCKGLSYYIPEIRTLAERYNTTRVFISTDDDTILKSTKSYSKEFNFVFAESFSRDVFDSKDQIEYRKDLWSGNNNKGHSIMLSSLIDLLLLAECDYLVLHLLSNMSRLALELAAARKEAIPPYFSMDGPWCQHWKMCTS</sequence>